<keyword evidence="2" id="KW-1185">Reference proteome</keyword>
<evidence type="ECO:0000313" key="2">
    <source>
        <dbReference type="Proteomes" id="UP001604336"/>
    </source>
</evidence>
<reference evidence="2" key="1">
    <citation type="submission" date="2024-07" db="EMBL/GenBank/DDBJ databases">
        <title>Two chromosome-level genome assemblies of Korean endemic species Abeliophyllum distichum and Forsythia ovata (Oleaceae).</title>
        <authorList>
            <person name="Jang H."/>
        </authorList>
    </citation>
    <scope>NUCLEOTIDE SEQUENCE [LARGE SCALE GENOMIC DNA]</scope>
</reference>
<dbReference type="AlphaFoldDB" id="A0ABD1QEB1"/>
<protein>
    <submittedName>
        <fullName evidence="1">Uncharacterized protein</fullName>
    </submittedName>
</protein>
<accession>A0ABD1QEB1</accession>
<evidence type="ECO:0000313" key="1">
    <source>
        <dbReference type="EMBL" id="KAL2474557.1"/>
    </source>
</evidence>
<dbReference type="Proteomes" id="UP001604336">
    <property type="component" value="Unassembled WGS sequence"/>
</dbReference>
<organism evidence="1 2">
    <name type="scientific">Abeliophyllum distichum</name>
    <dbReference type="NCBI Taxonomy" id="126358"/>
    <lineage>
        <taxon>Eukaryota</taxon>
        <taxon>Viridiplantae</taxon>
        <taxon>Streptophyta</taxon>
        <taxon>Embryophyta</taxon>
        <taxon>Tracheophyta</taxon>
        <taxon>Spermatophyta</taxon>
        <taxon>Magnoliopsida</taxon>
        <taxon>eudicotyledons</taxon>
        <taxon>Gunneridae</taxon>
        <taxon>Pentapetalae</taxon>
        <taxon>asterids</taxon>
        <taxon>lamiids</taxon>
        <taxon>Lamiales</taxon>
        <taxon>Oleaceae</taxon>
        <taxon>Forsythieae</taxon>
        <taxon>Abeliophyllum</taxon>
    </lineage>
</organism>
<gene>
    <name evidence="1" type="ORF">Adt_35293</name>
</gene>
<comment type="caution">
    <text evidence="1">The sequence shown here is derived from an EMBL/GenBank/DDBJ whole genome shotgun (WGS) entry which is preliminary data.</text>
</comment>
<proteinExistence type="predicted"/>
<name>A0ABD1QEB1_9LAMI</name>
<dbReference type="EMBL" id="JBFOLK010000011">
    <property type="protein sequence ID" value="KAL2474557.1"/>
    <property type="molecule type" value="Genomic_DNA"/>
</dbReference>
<sequence>MSCKDLDLGIFREVGWTISYVALSRMDHVYTLKRHIIRVSNDDIFITTITIICASIENVAKRSEEGSPLSTIHLLQFGRLRERSKKVKGLGEAKGWKISIEQSVALHEAIAELKDTHATCHLDEELKTLKDKQLTEDQVELQKDKAELAKVRASLVEAGTREIRSFKKKFPPTLEYSRLITRFMKADSEQLMERI</sequence>